<dbReference type="RefSeq" id="WP_345339873.1">
    <property type="nucleotide sequence ID" value="NZ_BAABLI010000012.1"/>
</dbReference>
<organism evidence="1 2">
    <name type="scientific">Corallincola platygyrae</name>
    <dbReference type="NCBI Taxonomy" id="1193278"/>
    <lineage>
        <taxon>Bacteria</taxon>
        <taxon>Pseudomonadati</taxon>
        <taxon>Pseudomonadota</taxon>
        <taxon>Gammaproteobacteria</taxon>
        <taxon>Alteromonadales</taxon>
        <taxon>Psychromonadaceae</taxon>
        <taxon>Corallincola</taxon>
    </lineage>
</organism>
<dbReference type="EMBL" id="JBHUHT010000016">
    <property type="protein sequence ID" value="MFD2097203.1"/>
    <property type="molecule type" value="Genomic_DNA"/>
</dbReference>
<keyword evidence="2" id="KW-1185">Reference proteome</keyword>
<evidence type="ECO:0000313" key="2">
    <source>
        <dbReference type="Proteomes" id="UP001597380"/>
    </source>
</evidence>
<protein>
    <submittedName>
        <fullName evidence="1">Uncharacterized protein</fullName>
    </submittedName>
</protein>
<sequence length="61" mass="6973">MSAHNYFSWRQAVEDAATEQGISADMLLAQDSHIYQDQYFEQQLSVDEAVEQLKSSVIPDH</sequence>
<evidence type="ECO:0000313" key="1">
    <source>
        <dbReference type="EMBL" id="MFD2097203.1"/>
    </source>
</evidence>
<dbReference type="Proteomes" id="UP001597380">
    <property type="component" value="Unassembled WGS sequence"/>
</dbReference>
<name>A0ABW4XQ07_9GAMM</name>
<accession>A0ABW4XQ07</accession>
<gene>
    <name evidence="1" type="ORF">ACFSJ3_14500</name>
</gene>
<proteinExistence type="predicted"/>
<comment type="caution">
    <text evidence="1">The sequence shown here is derived from an EMBL/GenBank/DDBJ whole genome shotgun (WGS) entry which is preliminary data.</text>
</comment>
<reference evidence="2" key="1">
    <citation type="journal article" date="2019" name="Int. J. Syst. Evol. Microbiol.">
        <title>The Global Catalogue of Microorganisms (GCM) 10K type strain sequencing project: providing services to taxonomists for standard genome sequencing and annotation.</title>
        <authorList>
            <consortium name="The Broad Institute Genomics Platform"/>
            <consortium name="The Broad Institute Genome Sequencing Center for Infectious Disease"/>
            <person name="Wu L."/>
            <person name="Ma J."/>
        </authorList>
    </citation>
    <scope>NUCLEOTIDE SEQUENCE [LARGE SCALE GENOMIC DNA]</scope>
    <source>
        <strain evidence="2">CGMCC 1.10992</strain>
    </source>
</reference>